<dbReference type="Gene3D" id="3.40.50.1460">
    <property type="match status" value="1"/>
</dbReference>
<dbReference type="Proteomes" id="UP001642484">
    <property type="component" value="Unassembled WGS sequence"/>
</dbReference>
<name>A0ABP0HH76_9DINO</name>
<dbReference type="InterPro" id="IPR001096">
    <property type="entry name" value="Peptidase_C13"/>
</dbReference>
<protein>
    <recommendedName>
        <fullName evidence="8">GPI-anchor transamidase</fullName>
    </recommendedName>
</protein>
<evidence type="ECO:0000256" key="3">
    <source>
        <dbReference type="ARBA" id="ARBA00022502"/>
    </source>
</evidence>
<comment type="caution">
    <text evidence="6">The sequence shown here is derived from an EMBL/GenBank/DDBJ whole genome shotgun (WGS) entry which is preliminary data.</text>
</comment>
<keyword evidence="4" id="KW-0732">Signal</keyword>
<evidence type="ECO:0000313" key="6">
    <source>
        <dbReference type="EMBL" id="CAK8989502.1"/>
    </source>
</evidence>
<evidence type="ECO:0000256" key="5">
    <source>
        <dbReference type="SAM" id="MobiDB-lite"/>
    </source>
</evidence>
<dbReference type="InterPro" id="IPR028361">
    <property type="entry name" value="GPI_transamidase"/>
</dbReference>
<gene>
    <name evidence="6" type="ORF">CCMP2556_LOCUS1688</name>
</gene>
<evidence type="ECO:0000313" key="7">
    <source>
        <dbReference type="Proteomes" id="UP001642484"/>
    </source>
</evidence>
<evidence type="ECO:0000256" key="4">
    <source>
        <dbReference type="ARBA" id="ARBA00022729"/>
    </source>
</evidence>
<comment type="similarity">
    <text evidence="2">Belongs to the peptidase C13 family.</text>
</comment>
<evidence type="ECO:0000256" key="2">
    <source>
        <dbReference type="ARBA" id="ARBA00009941"/>
    </source>
</evidence>
<reference evidence="6 7" key="1">
    <citation type="submission" date="2024-02" db="EMBL/GenBank/DDBJ databases">
        <authorList>
            <person name="Chen Y."/>
            <person name="Shah S."/>
            <person name="Dougan E. K."/>
            <person name="Thang M."/>
            <person name="Chan C."/>
        </authorList>
    </citation>
    <scope>NUCLEOTIDE SEQUENCE [LARGE SCALE GENOMIC DNA]</scope>
</reference>
<proteinExistence type="inferred from homology"/>
<evidence type="ECO:0008006" key="8">
    <source>
        <dbReference type="Google" id="ProtNLM"/>
    </source>
</evidence>
<evidence type="ECO:0000256" key="1">
    <source>
        <dbReference type="ARBA" id="ARBA00004687"/>
    </source>
</evidence>
<dbReference type="PANTHER" id="PTHR48067">
    <property type="entry name" value="GPI-ANCHOR TRANSAMIDASE"/>
    <property type="match status" value="1"/>
</dbReference>
<comment type="pathway">
    <text evidence="1">Glycolipid biosynthesis; glycosylphosphatidylinositol-anchor biosynthesis.</text>
</comment>
<keyword evidence="3" id="KW-0337">GPI-anchor biosynthesis</keyword>
<dbReference type="Pfam" id="PF01650">
    <property type="entry name" value="Peptidase_C13"/>
    <property type="match status" value="1"/>
</dbReference>
<feature type="compositionally biased region" description="Gly residues" evidence="5">
    <location>
        <begin position="296"/>
        <end position="306"/>
    </location>
</feature>
<keyword evidence="7" id="KW-1185">Reference proteome</keyword>
<feature type="region of interest" description="Disordered" evidence="5">
    <location>
        <begin position="283"/>
        <end position="306"/>
    </location>
</feature>
<dbReference type="EMBL" id="CAXAMN010000559">
    <property type="protein sequence ID" value="CAK8989502.1"/>
    <property type="molecule type" value="Genomic_DNA"/>
</dbReference>
<sequence length="306" mass="34857">MSGALIYQLCVSCVNPDWLILPERPWGKMSRSGWTQLAEDVLLRAPGSKMQASFDPRHFFIQTRGNNWAVLVETSKYWYNYRHAANTLSFYHTVKRLGIPDSQIILMMAEDVPCNSRNSKPGTVFNEKHHKLNLYGTEVEVDYRGDEVSVENFLRLLTGRHPPSTPRNKRLLTDASSNIFIFITGHSGEEFIKFQDWEELTSNDIADAFKQMQQQRRYKQIFWVSDTCQAATLQNQFYSPGILAIGSSGKKENSYSHHIDHELGVAIIDRFTFHALDKLERLAPSSPETAPRSEEGGAGEGLGQIW</sequence>
<dbReference type="PRINTS" id="PR00776">
    <property type="entry name" value="HEMOGLOBNASE"/>
</dbReference>
<accession>A0ABP0HH76</accession>
<organism evidence="6 7">
    <name type="scientific">Durusdinium trenchii</name>
    <dbReference type="NCBI Taxonomy" id="1381693"/>
    <lineage>
        <taxon>Eukaryota</taxon>
        <taxon>Sar</taxon>
        <taxon>Alveolata</taxon>
        <taxon>Dinophyceae</taxon>
        <taxon>Suessiales</taxon>
        <taxon>Symbiodiniaceae</taxon>
        <taxon>Durusdinium</taxon>
    </lineage>
</organism>
<dbReference type="PANTHER" id="PTHR48067:SF1">
    <property type="entry name" value="GPI-ANCHOR TRANSAMIDASE"/>
    <property type="match status" value="1"/>
</dbReference>